<accession>A0A378QE85</accession>
<dbReference type="Pfam" id="PF06122">
    <property type="entry name" value="TraH"/>
    <property type="match status" value="1"/>
</dbReference>
<evidence type="ECO:0000313" key="2">
    <source>
        <dbReference type="EMBL" id="ANB92571.1"/>
    </source>
</evidence>
<dbReference type="RefSeq" id="WP_063515082.1">
    <property type="nucleotide sequence ID" value="NZ_UGPW01000002.1"/>
</dbReference>
<geneLocation type="plasmid" evidence="2">
    <name>pMOV1</name>
</geneLocation>
<organism evidence="3 5">
    <name type="scientific">Moraxella ovis</name>
    <dbReference type="NCBI Taxonomy" id="29433"/>
    <lineage>
        <taxon>Bacteria</taxon>
        <taxon>Pseudomonadati</taxon>
        <taxon>Pseudomonadota</taxon>
        <taxon>Gammaproteobacteria</taxon>
        <taxon>Moraxellales</taxon>
        <taxon>Moraxellaceae</taxon>
        <taxon>Moraxella</taxon>
    </lineage>
</organism>
<protein>
    <submittedName>
        <fullName evidence="3">Conjugal transfer pilus assembly protein TraH</fullName>
    </submittedName>
</protein>
<proteinExistence type="predicted"/>
<dbReference type="EMBL" id="UGPW01000002">
    <property type="protein sequence ID" value="STY98584.1"/>
    <property type="molecule type" value="Genomic_DNA"/>
</dbReference>
<keyword evidence="1" id="KW-0732">Signal</keyword>
<name>A0A378QE85_9GAMM</name>
<dbReference type="KEGG" id="moi:MOVS_10780"/>
<dbReference type="Proteomes" id="UP000255102">
    <property type="component" value="Unassembled WGS sequence"/>
</dbReference>
<keyword evidence="4" id="KW-1185">Reference proteome</keyword>
<evidence type="ECO:0000313" key="3">
    <source>
        <dbReference type="EMBL" id="STY98584.1"/>
    </source>
</evidence>
<evidence type="ECO:0000313" key="4">
    <source>
        <dbReference type="Proteomes" id="UP000076765"/>
    </source>
</evidence>
<evidence type="ECO:0000313" key="5">
    <source>
        <dbReference type="Proteomes" id="UP000255102"/>
    </source>
</evidence>
<feature type="chain" id="PRO_5016812930" evidence="1">
    <location>
        <begin position="23"/>
        <end position="469"/>
    </location>
</feature>
<gene>
    <name evidence="2" type="ORF">MOVS_10780</name>
    <name evidence="3" type="ORF">NCTC11227_02260</name>
</gene>
<reference evidence="3 5" key="2">
    <citation type="submission" date="2018-06" db="EMBL/GenBank/DDBJ databases">
        <authorList>
            <consortium name="Pathogen Informatics"/>
            <person name="Doyle S."/>
        </authorList>
    </citation>
    <scope>NUCLEOTIDE SEQUENCE [LARGE SCALE GENOMIC DNA]</scope>
    <source>
        <strain evidence="3 5">NCTC11227</strain>
    </source>
</reference>
<dbReference type="AlphaFoldDB" id="A0A378QE85"/>
<reference evidence="2 4" key="1">
    <citation type="submission" date="2015-04" db="EMBL/GenBank/DDBJ databases">
        <authorList>
            <person name="Calcutt M.J."/>
            <person name="Foecking M.F."/>
        </authorList>
    </citation>
    <scope>NUCLEOTIDE SEQUENCE [LARGE SCALE GENOMIC DNA]</scope>
    <source>
        <strain evidence="2 4">199/55</strain>
        <plasmid evidence="4">pmov1</plasmid>
        <plasmid evidence="2">pMOV1</plasmid>
    </source>
</reference>
<sequence>MKSYLKLLSASVVLGLSIHANANSMESVFNELNGTATYGGPAAIQTQTMNYYHGGNITLATPTRSYNLATAQAPSVNAGCGGIDLHMGGFSFISKEQFVQLLRNIGSNALGYGFKIALQNICPTCENVMTSLQNVADRINQFNINSCQAAKGIVHAAANEVFNTQYDTKVMDWGMVDGIYRDGADAYRNVKNVFNQDKRREALEAARRRNPTRAEELPTGNVTWNALGKIQGISEIDKRRFMGLIGTVVFDADGKITPYIPRDPMITRKIIRGDSANFVEMQIPTCQNSDCTKMNWQVFEKSPSFKKLVIGKMQTMQQYISQRKPYPNAIKNEVLAFVNATDVPVYKIVALTASLNNQGIGDIAIEKYSELIAAKYAQTYISTVARNLRNTLDYMIAKESKAAQVDAMKMLIGRIDELEKQLAMDVEQLYNSAQTSFIVAQEVKMLENTMLSNMTSTIANSLQFGNSLK</sequence>
<geneLocation type="plasmid" evidence="4">
    <name>pmov1</name>
</geneLocation>
<keyword evidence="2" id="KW-0614">Plasmid</keyword>
<feature type="signal peptide" evidence="1">
    <location>
        <begin position="1"/>
        <end position="22"/>
    </location>
</feature>
<dbReference type="Proteomes" id="UP000076765">
    <property type="component" value="Plasmid pMOV1"/>
</dbReference>
<dbReference type="InterPro" id="IPR010927">
    <property type="entry name" value="T4SS_TraH"/>
</dbReference>
<evidence type="ECO:0000256" key="1">
    <source>
        <dbReference type="SAM" id="SignalP"/>
    </source>
</evidence>
<dbReference type="EMBL" id="CP011159">
    <property type="protein sequence ID" value="ANB92571.1"/>
    <property type="molecule type" value="Genomic_DNA"/>
</dbReference>